<dbReference type="AlphaFoldDB" id="A0A923KKM3"/>
<reference evidence="4" key="1">
    <citation type="submission" date="2020-08" db="EMBL/GenBank/DDBJ databases">
        <title>Hyunsoonleella sp. strain SJ7 genome sequencing and assembly.</title>
        <authorList>
            <person name="Kim I."/>
        </authorList>
    </citation>
    <scope>NUCLEOTIDE SEQUENCE</scope>
    <source>
        <strain evidence="4">SJ7</strain>
    </source>
</reference>
<keyword evidence="1 2" id="KW-0732">Signal</keyword>
<proteinExistence type="predicted"/>
<dbReference type="Proteomes" id="UP000656244">
    <property type="component" value="Unassembled WGS sequence"/>
</dbReference>
<dbReference type="Pfam" id="PF18962">
    <property type="entry name" value="Por_Secre_tail"/>
    <property type="match status" value="1"/>
</dbReference>
<accession>A0A923KKM3</accession>
<dbReference type="NCBIfam" id="TIGR04183">
    <property type="entry name" value="Por_Secre_tail"/>
    <property type="match status" value="1"/>
</dbReference>
<evidence type="ECO:0000256" key="1">
    <source>
        <dbReference type="ARBA" id="ARBA00022729"/>
    </source>
</evidence>
<evidence type="ECO:0000259" key="3">
    <source>
        <dbReference type="Pfam" id="PF18962"/>
    </source>
</evidence>
<comment type="caution">
    <text evidence="4">The sequence shown here is derived from an EMBL/GenBank/DDBJ whole genome shotgun (WGS) entry which is preliminary data.</text>
</comment>
<dbReference type="Gene3D" id="2.40.128.720">
    <property type="match status" value="2"/>
</dbReference>
<gene>
    <name evidence="4" type="ORF">H7U19_01095</name>
</gene>
<feature type="signal peptide" evidence="2">
    <location>
        <begin position="1"/>
        <end position="24"/>
    </location>
</feature>
<evidence type="ECO:0000313" key="5">
    <source>
        <dbReference type="Proteomes" id="UP000656244"/>
    </source>
</evidence>
<feature type="domain" description="Secretion system C-terminal sorting" evidence="3">
    <location>
        <begin position="305"/>
        <end position="373"/>
    </location>
</feature>
<feature type="chain" id="PRO_5037319550" evidence="2">
    <location>
        <begin position="25"/>
        <end position="375"/>
    </location>
</feature>
<name>A0A923KKM3_9FLAO</name>
<keyword evidence="5" id="KW-1185">Reference proteome</keyword>
<sequence length="375" mass="43804">MKTKLLLLLSIFLGLHVFSQQYSAPQPKTWDIDLADTGGWKHFTNSVFEFNGDCMLIKVITQALNVNTDQFENSILQELTYENNNQKITAIHSVWDGNDWVESEKFVNIYNGDTIDNTTSYIMENNVWKENEKIFNTFNGFMHPSEIITYRWDDGNDTWKEYKKQEFVNYNNTIYFEYENVYLWNGNSWDTSYKNTFTFSPADLIETEVNEDWENGTFVKDFLIEFTYDSDDFLIEKLFKDWDNSQYVIKTREVITNNTDGHPTANITQGYVAPTVWTNISRARRTYPTCSSLSISEFNDASISIYPNPVEKEIHITSKTQLFDFYLFDVKGRIVKKGEFEKNGNSINISTFKKGLYFLNLKTESGSASFKIIKN</sequence>
<organism evidence="4 5">
    <name type="scientific">Hyunsoonleella aquatilis</name>
    <dbReference type="NCBI Taxonomy" id="2762758"/>
    <lineage>
        <taxon>Bacteria</taxon>
        <taxon>Pseudomonadati</taxon>
        <taxon>Bacteroidota</taxon>
        <taxon>Flavobacteriia</taxon>
        <taxon>Flavobacteriales</taxon>
        <taxon>Flavobacteriaceae</taxon>
    </lineage>
</organism>
<dbReference type="InterPro" id="IPR026444">
    <property type="entry name" value="Secre_tail"/>
</dbReference>
<dbReference type="RefSeq" id="WP_186557992.1">
    <property type="nucleotide sequence ID" value="NZ_JACNMF010000001.1"/>
</dbReference>
<dbReference type="EMBL" id="JACNMF010000001">
    <property type="protein sequence ID" value="MBC3756980.1"/>
    <property type="molecule type" value="Genomic_DNA"/>
</dbReference>
<protein>
    <submittedName>
        <fullName evidence="4">T9SS type A sorting domain-containing protein</fullName>
    </submittedName>
</protein>
<evidence type="ECO:0000313" key="4">
    <source>
        <dbReference type="EMBL" id="MBC3756980.1"/>
    </source>
</evidence>
<evidence type="ECO:0000256" key="2">
    <source>
        <dbReference type="SAM" id="SignalP"/>
    </source>
</evidence>